<proteinExistence type="predicted"/>
<gene>
    <name evidence="2" type="ORF">ACFQI8_16960</name>
</gene>
<dbReference type="InterPro" id="IPR040624">
    <property type="entry name" value="HalOD1"/>
</dbReference>
<reference evidence="2 3" key="1">
    <citation type="journal article" date="2019" name="Int. J. Syst. Evol. Microbiol.">
        <title>The Global Catalogue of Microorganisms (GCM) 10K type strain sequencing project: providing services to taxonomists for standard genome sequencing and annotation.</title>
        <authorList>
            <consortium name="The Broad Institute Genomics Platform"/>
            <consortium name="The Broad Institute Genome Sequencing Center for Infectious Disease"/>
            <person name="Wu L."/>
            <person name="Ma J."/>
        </authorList>
    </citation>
    <scope>NUCLEOTIDE SEQUENCE [LARGE SCALE GENOMIC DNA]</scope>
    <source>
        <strain evidence="2 3">DSM 26526</strain>
    </source>
</reference>
<comment type="caution">
    <text evidence="2">The sequence shown here is derived from an EMBL/GenBank/DDBJ whole genome shotgun (WGS) entry which is preliminary data.</text>
</comment>
<dbReference type="RefSeq" id="WP_390246938.1">
    <property type="nucleotide sequence ID" value="NZ_JBHTAB010000011.1"/>
</dbReference>
<feature type="domain" description="Halobacterial output" evidence="1">
    <location>
        <begin position="41"/>
        <end position="113"/>
    </location>
</feature>
<keyword evidence="3" id="KW-1185">Reference proteome</keyword>
<dbReference type="Proteomes" id="UP001596460">
    <property type="component" value="Unassembled WGS sequence"/>
</dbReference>
<evidence type="ECO:0000313" key="3">
    <source>
        <dbReference type="Proteomes" id="UP001596460"/>
    </source>
</evidence>
<name>A0ABD5XJX0_9EURY</name>
<evidence type="ECO:0000313" key="2">
    <source>
        <dbReference type="EMBL" id="MFC7131064.1"/>
    </source>
</evidence>
<evidence type="ECO:0000259" key="1">
    <source>
        <dbReference type="Pfam" id="PF18545"/>
    </source>
</evidence>
<dbReference type="Pfam" id="PF18545">
    <property type="entry name" value="HalOD1"/>
    <property type="match status" value="1"/>
</dbReference>
<dbReference type="AlphaFoldDB" id="A0ABD5XJX0"/>
<dbReference type="EMBL" id="JBHTAB010000011">
    <property type="protein sequence ID" value="MFC7131064.1"/>
    <property type="molecule type" value="Genomic_DNA"/>
</dbReference>
<sequence length="117" mass="13168">MTDWDDISNRRYRGDEAIITSDTQLRDEFEPTRVWYDCERTQPVSEAVAAAVDKHTRRDADLPPLTEHVDTDALDALFGREMPGAPRVSGASLEFDYADLVVTVESVGRIEVRDAGR</sequence>
<accession>A0ABD5XJX0</accession>
<protein>
    <submittedName>
        <fullName evidence="2">HalOD1 output domain-containing protein</fullName>
    </submittedName>
</protein>
<organism evidence="2 3">
    <name type="scientific">Haloferax chudinovii</name>
    <dbReference type="NCBI Taxonomy" id="1109010"/>
    <lineage>
        <taxon>Archaea</taxon>
        <taxon>Methanobacteriati</taxon>
        <taxon>Methanobacteriota</taxon>
        <taxon>Stenosarchaea group</taxon>
        <taxon>Halobacteria</taxon>
        <taxon>Halobacteriales</taxon>
        <taxon>Haloferacaceae</taxon>
        <taxon>Haloferax</taxon>
    </lineage>
</organism>